<protein>
    <recommendedName>
        <fullName evidence="4">ATPase inhibitor</fullName>
    </recommendedName>
</protein>
<reference evidence="2 3" key="1">
    <citation type="journal article" date="2016" name="DNA Res.">
        <title>The draft genome of MD-2 pineapple using hybrid error correction of long reads.</title>
        <authorList>
            <person name="Redwan R.M."/>
            <person name="Saidin A."/>
            <person name="Kumar S.V."/>
        </authorList>
    </citation>
    <scope>NUCLEOTIDE SEQUENCE [LARGE SCALE GENOMIC DNA]</scope>
    <source>
        <strain evidence="3">cv. MD2</strain>
        <tissue evidence="2">Leaf</tissue>
    </source>
</reference>
<proteinExistence type="predicted"/>
<feature type="region of interest" description="Disordered" evidence="1">
    <location>
        <begin position="60"/>
        <end position="87"/>
    </location>
</feature>
<feature type="compositionally biased region" description="Low complexity" evidence="1">
    <location>
        <begin position="10"/>
        <end position="29"/>
    </location>
</feature>
<evidence type="ECO:0000313" key="2">
    <source>
        <dbReference type="EMBL" id="OAY64839.1"/>
    </source>
</evidence>
<comment type="caution">
    <text evidence="2">The sequence shown here is derived from an EMBL/GenBank/DDBJ whole genome shotgun (WGS) entry which is preliminary data.</text>
</comment>
<dbReference type="EMBL" id="LSRQ01007565">
    <property type="protein sequence ID" value="OAY64839.1"/>
    <property type="molecule type" value="Genomic_DNA"/>
</dbReference>
<gene>
    <name evidence="2" type="ORF">ACMD2_20367</name>
</gene>
<accession>A0A199UJC4</accession>
<name>A0A199UJC4_ANACO</name>
<dbReference type="Proteomes" id="UP000092600">
    <property type="component" value="Unassembled WGS sequence"/>
</dbReference>
<organism evidence="2 3">
    <name type="scientific">Ananas comosus</name>
    <name type="common">Pineapple</name>
    <name type="synonym">Ananas ananas</name>
    <dbReference type="NCBI Taxonomy" id="4615"/>
    <lineage>
        <taxon>Eukaryota</taxon>
        <taxon>Viridiplantae</taxon>
        <taxon>Streptophyta</taxon>
        <taxon>Embryophyta</taxon>
        <taxon>Tracheophyta</taxon>
        <taxon>Spermatophyta</taxon>
        <taxon>Magnoliopsida</taxon>
        <taxon>Liliopsida</taxon>
        <taxon>Poales</taxon>
        <taxon>Bromeliaceae</taxon>
        <taxon>Bromelioideae</taxon>
        <taxon>Ananas</taxon>
    </lineage>
</organism>
<evidence type="ECO:0000313" key="3">
    <source>
        <dbReference type="Proteomes" id="UP000092600"/>
    </source>
</evidence>
<dbReference type="PANTHER" id="PTHR33878">
    <property type="entry name" value="OS08G0559000 PROTEIN"/>
    <property type="match status" value="1"/>
</dbReference>
<feature type="compositionally biased region" description="Basic and acidic residues" evidence="1">
    <location>
        <begin position="60"/>
        <end position="79"/>
    </location>
</feature>
<dbReference type="PANTHER" id="PTHR33878:SF4">
    <property type="entry name" value="OS08G0558900 PROTEIN"/>
    <property type="match status" value="1"/>
</dbReference>
<feature type="region of interest" description="Disordered" evidence="1">
    <location>
        <begin position="1"/>
        <end position="32"/>
    </location>
</feature>
<dbReference type="InterPro" id="IPR045284">
    <property type="entry name" value="At2g27730-like"/>
</dbReference>
<sequence length="87" mass="9623">MAMRSAIGVLPRLSQSSSAAAARTSSRLFSDGKGRVLSEEEKAAENVYIQMERERMEKLKKKAEKEKAEAEKEKAEKESPCTFGIAT</sequence>
<evidence type="ECO:0000256" key="1">
    <source>
        <dbReference type="SAM" id="MobiDB-lite"/>
    </source>
</evidence>
<dbReference type="AlphaFoldDB" id="A0A199UJC4"/>
<evidence type="ECO:0008006" key="4">
    <source>
        <dbReference type="Google" id="ProtNLM"/>
    </source>
</evidence>